<sequence>FASTSILKSQHSKTREVFKDKNEKQKMFSIEIPLQFLIIYGSFLRL</sequence>
<accession>A0A0F7X6W5</accession>
<protein>
    <submittedName>
        <fullName evidence="1">Uncharacterized protein</fullName>
    </submittedName>
</protein>
<reference evidence="1" key="1">
    <citation type="submission" date="2015-05" db="EMBL/GenBank/DDBJ databases">
        <authorList>
            <person name="Rattei Thomas"/>
        </authorList>
    </citation>
    <scope>NUCLEOTIDE SEQUENCE</scope>
    <source>
        <strain evidence="1">H12</strain>
    </source>
</reference>
<feature type="non-terminal residue" evidence="1">
    <location>
        <position position="1"/>
    </location>
</feature>
<name>A0A0F7X6W5_CHLPN</name>
<organism evidence="1">
    <name type="scientific">Chlamydia pneumoniae</name>
    <name type="common">Chlamydophila pneumoniae</name>
    <dbReference type="NCBI Taxonomy" id="83558"/>
    <lineage>
        <taxon>Bacteria</taxon>
        <taxon>Pseudomonadati</taxon>
        <taxon>Chlamydiota</taxon>
        <taxon>Chlamydiia</taxon>
        <taxon>Chlamydiales</taxon>
        <taxon>Chlamydiaceae</taxon>
        <taxon>Chlamydia/Chlamydophila group</taxon>
        <taxon>Chlamydia</taxon>
    </lineage>
</organism>
<proteinExistence type="predicted"/>
<gene>
    <name evidence="1" type="ORF">BN1224_H12_FG_00010</name>
</gene>
<dbReference type="EMBL" id="LN847210">
    <property type="protein sequence ID" value="CRI44222.1"/>
    <property type="molecule type" value="Genomic_DNA"/>
</dbReference>
<evidence type="ECO:0000313" key="1">
    <source>
        <dbReference type="EMBL" id="CRI44222.1"/>
    </source>
</evidence>
<dbReference type="AlphaFoldDB" id="A0A0F7X6W5"/>